<dbReference type="RefSeq" id="WP_042843488.1">
    <property type="nucleotide sequence ID" value="NZ_JARRYG010000008.1"/>
</dbReference>
<protein>
    <submittedName>
        <fullName evidence="2">Uncharacterized protein</fullName>
    </submittedName>
</protein>
<organism evidence="2 4">
    <name type="scientific">Providencia huashanensis</name>
    <dbReference type="NCBI Taxonomy" id="3037798"/>
    <lineage>
        <taxon>Bacteria</taxon>
        <taxon>Pseudomonadati</taxon>
        <taxon>Pseudomonadota</taxon>
        <taxon>Gammaproteobacteria</taxon>
        <taxon>Enterobacterales</taxon>
        <taxon>Morganellaceae</taxon>
        <taxon>Providencia</taxon>
    </lineage>
</organism>
<reference evidence="3" key="3">
    <citation type="journal article" date="2024" name="Int. J. Antimicrob. Agents">
        <title>Identification of a novel Providencia species showing multi-drug-resistant in three patients with hospital-acquired infection.</title>
        <authorList>
            <person name="Yang W."/>
            <person name="Chen J."/>
            <person name="Yang F."/>
            <person name="Ji P."/>
            <person name="Shen S."/>
            <person name="Yin D."/>
            <person name="Hu F."/>
        </authorList>
    </citation>
    <scope>NUCLEOTIDE SEQUENCE</scope>
    <source>
        <strain evidence="3">CRE-138-0111</strain>
    </source>
</reference>
<keyword evidence="1" id="KW-0812">Transmembrane</keyword>
<feature type="transmembrane region" description="Helical" evidence="1">
    <location>
        <begin position="9"/>
        <end position="30"/>
    </location>
</feature>
<keyword evidence="1" id="KW-0472">Membrane</keyword>
<dbReference type="Proteomes" id="UP001156701">
    <property type="component" value="Unassembled WGS sequence"/>
</dbReference>
<keyword evidence="1" id="KW-1133">Transmembrane helix</keyword>
<reference evidence="3" key="2">
    <citation type="submission" date="2023-07" db="EMBL/GenBank/DDBJ databases">
        <authorList>
            <person name="Yang W."/>
            <person name="Chen J."/>
            <person name="Ji P."/>
            <person name="Hu F."/>
        </authorList>
    </citation>
    <scope>NUCLEOTIDE SEQUENCE</scope>
    <source>
        <strain evidence="3">CRE-138-0111</strain>
    </source>
</reference>
<proteinExistence type="predicted"/>
<sequence>MKFKLGKVSILRAIIIIFLMVISFIFGISMTKTINFDPIEQSKINVANVLAYPDAANFRNMEYFFSKKTQNGGRLGYICGEVFMFNNDDLPDGFKRFVVKVYEPPKGLILLSFPIIEGGDNALLSERIDDVWKLFCHA</sequence>
<evidence type="ECO:0000313" key="5">
    <source>
        <dbReference type="Proteomes" id="UP001176478"/>
    </source>
</evidence>
<dbReference type="EMBL" id="JARRYG010000008">
    <property type="protein sequence ID" value="MDG4696488.1"/>
    <property type="molecule type" value="Genomic_DNA"/>
</dbReference>
<dbReference type="EMBL" id="JAUQTG010000001">
    <property type="protein sequence ID" value="MDO7855603.1"/>
    <property type="molecule type" value="Genomic_DNA"/>
</dbReference>
<comment type="caution">
    <text evidence="2">The sequence shown here is derived from an EMBL/GenBank/DDBJ whole genome shotgun (WGS) entry which is preliminary data.</text>
</comment>
<dbReference type="Proteomes" id="UP001176478">
    <property type="component" value="Unassembled WGS sequence"/>
</dbReference>
<evidence type="ECO:0000313" key="2">
    <source>
        <dbReference type="EMBL" id="MDG4696488.1"/>
    </source>
</evidence>
<name>A0AA42FNT7_9GAMM</name>
<evidence type="ECO:0000313" key="4">
    <source>
        <dbReference type="Proteomes" id="UP001156701"/>
    </source>
</evidence>
<dbReference type="AlphaFoldDB" id="A0AA42FNT7"/>
<keyword evidence="5" id="KW-1185">Reference proteome</keyword>
<accession>A0AA42FNT7</accession>
<evidence type="ECO:0000256" key="1">
    <source>
        <dbReference type="SAM" id="Phobius"/>
    </source>
</evidence>
<gene>
    <name evidence="2" type="ORF">P7V44_09580</name>
    <name evidence="3" type="ORF">Q5E86_04270</name>
</gene>
<reference evidence="2" key="1">
    <citation type="submission" date="2023-03" db="EMBL/GenBank/DDBJ databases">
        <title>a new species belonging to Providencia genus.</title>
        <authorList>
            <person name="Yang W."/>
            <person name="Hu F."/>
            <person name="Shen S."/>
            <person name="Ding L."/>
            <person name="Yin D."/>
        </authorList>
    </citation>
    <scope>NUCLEOTIDE SEQUENCE</scope>
    <source>
        <strain evidence="2">CRE-3FA-0001</strain>
    </source>
</reference>
<evidence type="ECO:0000313" key="3">
    <source>
        <dbReference type="EMBL" id="MDO7855603.1"/>
    </source>
</evidence>